<keyword evidence="3" id="KW-0694">RNA-binding</keyword>
<dbReference type="Proteomes" id="UP000295701">
    <property type="component" value="Unassembled WGS sequence"/>
</dbReference>
<dbReference type="InterPro" id="IPR009967">
    <property type="entry name" value="Flagellum_FlbT"/>
</dbReference>
<dbReference type="GO" id="GO:0006402">
    <property type="term" value="P:mRNA catabolic process"/>
    <property type="evidence" value="ECO:0007669"/>
    <property type="project" value="InterPro"/>
</dbReference>
<dbReference type="GO" id="GO:0044781">
    <property type="term" value="P:bacterial-type flagellum organization"/>
    <property type="evidence" value="ECO:0007669"/>
    <property type="project" value="UniProtKB-KW"/>
</dbReference>
<dbReference type="OrthoDB" id="8561314at2"/>
<dbReference type="AlphaFoldDB" id="A0A4R6AJD4"/>
<name>A0A4R6AJD4_9RHOB</name>
<keyword evidence="5" id="KW-1185">Reference proteome</keyword>
<organism evidence="4 5">
    <name type="scientific">Palleronia sediminis</name>
    <dbReference type="NCBI Taxonomy" id="2547833"/>
    <lineage>
        <taxon>Bacteria</taxon>
        <taxon>Pseudomonadati</taxon>
        <taxon>Pseudomonadota</taxon>
        <taxon>Alphaproteobacteria</taxon>
        <taxon>Rhodobacterales</taxon>
        <taxon>Roseobacteraceae</taxon>
        <taxon>Palleronia</taxon>
    </lineage>
</organism>
<dbReference type="GO" id="GO:0048027">
    <property type="term" value="F:mRNA 5'-UTR binding"/>
    <property type="evidence" value="ECO:0007669"/>
    <property type="project" value="InterPro"/>
</dbReference>
<evidence type="ECO:0000256" key="2">
    <source>
        <dbReference type="ARBA" id="ARBA00022795"/>
    </source>
</evidence>
<keyword evidence="4" id="KW-0969">Cilium</keyword>
<keyword evidence="4" id="KW-0282">Flagellum</keyword>
<keyword evidence="2" id="KW-1005">Bacterial flagellum biogenesis</keyword>
<dbReference type="EMBL" id="SNAA01000004">
    <property type="protein sequence ID" value="TDL81523.1"/>
    <property type="molecule type" value="Genomic_DNA"/>
</dbReference>
<accession>A0A4R6AJD4</accession>
<proteinExistence type="predicted"/>
<comment type="caution">
    <text evidence="4">The sequence shown here is derived from an EMBL/GenBank/DDBJ whole genome shotgun (WGS) entry which is preliminary data.</text>
</comment>
<evidence type="ECO:0000313" key="5">
    <source>
        <dbReference type="Proteomes" id="UP000295701"/>
    </source>
</evidence>
<keyword evidence="1" id="KW-0678">Repressor</keyword>
<keyword evidence="4" id="KW-0966">Cell projection</keyword>
<protein>
    <submittedName>
        <fullName evidence="4">Flagellar biosynthesis repressor FlbT</fullName>
    </submittedName>
</protein>
<evidence type="ECO:0000256" key="3">
    <source>
        <dbReference type="ARBA" id="ARBA00022884"/>
    </source>
</evidence>
<reference evidence="4 5" key="1">
    <citation type="submission" date="2019-03" db="EMBL/GenBank/DDBJ databases">
        <title>Primorskyibacter sp. SS33 isolated from sediments.</title>
        <authorList>
            <person name="Xunke S."/>
        </authorList>
    </citation>
    <scope>NUCLEOTIDE SEQUENCE [LARGE SCALE GENOMIC DNA]</scope>
    <source>
        <strain evidence="4 5">SS33</strain>
    </source>
</reference>
<evidence type="ECO:0000313" key="4">
    <source>
        <dbReference type="EMBL" id="TDL81523.1"/>
    </source>
</evidence>
<dbReference type="GO" id="GO:1902209">
    <property type="term" value="P:negative regulation of bacterial-type flagellum assembly"/>
    <property type="evidence" value="ECO:0007669"/>
    <property type="project" value="InterPro"/>
</dbReference>
<gene>
    <name evidence="4" type="primary">flbT</name>
    <name evidence="4" type="ORF">E2L08_05235</name>
</gene>
<dbReference type="RefSeq" id="WP_133396010.1">
    <property type="nucleotide sequence ID" value="NZ_SNAA01000004.1"/>
</dbReference>
<evidence type="ECO:0000256" key="1">
    <source>
        <dbReference type="ARBA" id="ARBA00022491"/>
    </source>
</evidence>
<dbReference type="Pfam" id="PF07378">
    <property type="entry name" value="FlbT"/>
    <property type="match status" value="1"/>
</dbReference>
<sequence length="133" mass="14131">MAGLVLKLAPHERLLINGAVIQNGARRGSLNIVTPGANILRLRDAVHPGEATTPARRLCYGMQLVLSGDTTLGDAAPELMAGLDDLAAAMCDGDSRRIIAEAKAALIARRTYQALRALRRLLPREDRALGKGA</sequence>